<dbReference type="FunFam" id="3.40.50.300:FF:000134">
    <property type="entry name" value="Iron-enterobactin ABC transporter ATP-binding protein"/>
    <property type="match status" value="1"/>
</dbReference>
<comment type="similarity">
    <text evidence="1">Belongs to the ABC transporter superfamily.</text>
</comment>
<dbReference type="InterPro" id="IPR017871">
    <property type="entry name" value="ABC_transporter-like_CS"/>
</dbReference>
<evidence type="ECO:0000256" key="1">
    <source>
        <dbReference type="ARBA" id="ARBA00005417"/>
    </source>
</evidence>
<dbReference type="SUPFAM" id="SSF52540">
    <property type="entry name" value="P-loop containing nucleoside triphosphate hydrolases"/>
    <property type="match status" value="1"/>
</dbReference>
<evidence type="ECO:0000259" key="5">
    <source>
        <dbReference type="PROSITE" id="PS50893"/>
    </source>
</evidence>
<dbReference type="SMART" id="SM00382">
    <property type="entry name" value="AAA"/>
    <property type="match status" value="1"/>
</dbReference>
<dbReference type="InterPro" id="IPR003439">
    <property type="entry name" value="ABC_transporter-like_ATP-bd"/>
</dbReference>
<protein>
    <submittedName>
        <fullName evidence="6">Iron(III) ABC transporter ATP-binding protein</fullName>
    </submittedName>
</protein>
<dbReference type="Gene3D" id="3.40.50.300">
    <property type="entry name" value="P-loop containing nucleotide triphosphate hydrolases"/>
    <property type="match status" value="1"/>
</dbReference>
<feature type="domain" description="ABC transporter" evidence="5">
    <location>
        <begin position="2"/>
        <end position="232"/>
    </location>
</feature>
<accession>A0A0B5H0V9</accession>
<proteinExistence type="inferred from homology"/>
<dbReference type="PROSITE" id="PS00211">
    <property type="entry name" value="ABC_TRANSPORTER_1"/>
    <property type="match status" value="1"/>
</dbReference>
<dbReference type="InterPro" id="IPR050153">
    <property type="entry name" value="Metal_Ion_Import_ABC"/>
</dbReference>
<evidence type="ECO:0000256" key="2">
    <source>
        <dbReference type="ARBA" id="ARBA00022448"/>
    </source>
</evidence>
<dbReference type="InterPro" id="IPR003593">
    <property type="entry name" value="AAA+_ATPase"/>
</dbReference>
<dbReference type="GO" id="GO:0005524">
    <property type="term" value="F:ATP binding"/>
    <property type="evidence" value="ECO:0007669"/>
    <property type="project" value="UniProtKB-KW"/>
</dbReference>
<dbReference type="GO" id="GO:0016887">
    <property type="term" value="F:ATP hydrolysis activity"/>
    <property type="evidence" value="ECO:0007669"/>
    <property type="project" value="InterPro"/>
</dbReference>
<dbReference type="AlphaFoldDB" id="A0A0B5H0V9"/>
<dbReference type="PROSITE" id="PS50893">
    <property type="entry name" value="ABC_TRANSPORTER_2"/>
    <property type="match status" value="1"/>
</dbReference>
<dbReference type="PANTHER" id="PTHR42734:SF6">
    <property type="entry name" value="MOLYBDATE IMPORT ATP-BINDING PROTEIN MOLC"/>
    <property type="match status" value="1"/>
</dbReference>
<reference evidence="6" key="1">
    <citation type="journal article" date="2014" name="ISME J.">
        <title>Evidence for extensive gene flow and Thermotoga subpopulations in subsurface and marine environments.</title>
        <authorList>
            <person name="Nesbo C.L."/>
            <person name="S Swithers K."/>
            <person name="Dahle H."/>
            <person name="Haverkamp T.H."/>
            <person name="Birkeland N.K."/>
            <person name="Sokolova T."/>
            <person name="Kublanov I."/>
            <person name="Zhaxybayeva O."/>
        </authorList>
    </citation>
    <scope>NUCLEOTIDE SEQUENCE</scope>
    <source>
        <strain evidence="6">TBXY761</strain>
    </source>
</reference>
<evidence type="ECO:0000256" key="3">
    <source>
        <dbReference type="ARBA" id="ARBA00022741"/>
    </source>
</evidence>
<sequence>MLRIRNLSFSYRNKKVLDNVTFSAQKGELIAILGPNGAGKSTLLKCIAGILKCQGVEIFSKPLEQYTRRDLARIVGYVPQRFDPGMLNVYNLILLGRKPYVSVSPSKEDIEIVNRVVERLNLQHLVFQRAKNLSGGELQKVSIARALVQEPEILLLDEPTNNLDPKNQIEIMEIVQDFVKSGKMALVVMHEINLALRFADRFIFMKDGKNVSDGERSILTPDLFWEVYGVNGVVKEILDTPVFVLRGKESPGSRENAG</sequence>
<dbReference type="CDD" id="cd03214">
    <property type="entry name" value="ABC_Iron-Siderophores_B12_Hemin"/>
    <property type="match status" value="1"/>
</dbReference>
<evidence type="ECO:0000256" key="4">
    <source>
        <dbReference type="ARBA" id="ARBA00022840"/>
    </source>
</evidence>
<dbReference type="EMBL" id="KP239990">
    <property type="protein sequence ID" value="AJF34534.1"/>
    <property type="molecule type" value="Genomic_DNA"/>
</dbReference>
<dbReference type="PANTHER" id="PTHR42734">
    <property type="entry name" value="METAL TRANSPORT SYSTEM ATP-BINDING PROTEIN TM_0124-RELATED"/>
    <property type="match status" value="1"/>
</dbReference>
<evidence type="ECO:0000313" key="6">
    <source>
        <dbReference type="EMBL" id="AJF34534.1"/>
    </source>
</evidence>
<keyword evidence="2" id="KW-0813">Transport</keyword>
<keyword evidence="3" id="KW-0547">Nucleotide-binding</keyword>
<dbReference type="InterPro" id="IPR027417">
    <property type="entry name" value="P-loop_NTPase"/>
</dbReference>
<organism evidence="6">
    <name type="scientific">Thermotoga sp. TBXY761</name>
    <dbReference type="NCBI Taxonomy" id="1244084"/>
    <lineage>
        <taxon>Bacteria</taxon>
        <taxon>Thermotogati</taxon>
        <taxon>Thermotogota</taxon>
        <taxon>Thermotogae</taxon>
        <taxon>Thermotogales</taxon>
        <taxon>Thermotogaceae</taxon>
        <taxon>Thermotoga</taxon>
    </lineage>
</organism>
<dbReference type="Pfam" id="PF00005">
    <property type="entry name" value="ABC_tran"/>
    <property type="match status" value="1"/>
</dbReference>
<keyword evidence="4 6" id="KW-0067">ATP-binding</keyword>
<name>A0A0B5H0V9_9THEM</name>